<dbReference type="RefSeq" id="WP_014500342.1">
    <property type="nucleotide sequence ID" value="NC_017262.1"/>
</dbReference>
<organism evidence="6 7">
    <name type="scientific">Zymomonas mobilis subsp. mobilis (strain ATCC 10988 / DSM 424 / LMG 404 / NCIMB 8938 / NRRL B-806 / ZM1)</name>
    <dbReference type="NCBI Taxonomy" id="555217"/>
    <lineage>
        <taxon>Bacteria</taxon>
        <taxon>Pseudomonadati</taxon>
        <taxon>Pseudomonadota</taxon>
        <taxon>Alphaproteobacteria</taxon>
        <taxon>Sphingomonadales</taxon>
        <taxon>Zymomonadaceae</taxon>
        <taxon>Zymomonas</taxon>
    </lineage>
</organism>
<dbReference type="GO" id="GO:0003700">
    <property type="term" value="F:DNA-binding transcription factor activity"/>
    <property type="evidence" value="ECO:0007669"/>
    <property type="project" value="InterPro"/>
</dbReference>
<comment type="similarity">
    <text evidence="1">Belongs to the LysR transcriptional regulatory family.</text>
</comment>
<protein>
    <submittedName>
        <fullName evidence="6">Transcriptional regulator, LysR family</fullName>
    </submittedName>
</protein>
<accession>A0A0H3G4F1</accession>
<dbReference type="eggNOG" id="COG0583">
    <property type="taxonomic scope" value="Bacteria"/>
</dbReference>
<dbReference type="CDD" id="cd08464">
    <property type="entry name" value="PBP2_DntR_like_2"/>
    <property type="match status" value="1"/>
</dbReference>
<evidence type="ECO:0000256" key="1">
    <source>
        <dbReference type="ARBA" id="ARBA00009437"/>
    </source>
</evidence>
<dbReference type="Gene3D" id="3.40.190.10">
    <property type="entry name" value="Periplasmic binding protein-like II"/>
    <property type="match status" value="2"/>
</dbReference>
<keyword evidence="3" id="KW-0238">DNA-binding</keyword>
<evidence type="ECO:0000259" key="5">
    <source>
        <dbReference type="PROSITE" id="PS50931"/>
    </source>
</evidence>
<dbReference type="InterPro" id="IPR050389">
    <property type="entry name" value="LysR-type_TF"/>
</dbReference>
<keyword evidence="2" id="KW-0805">Transcription regulation</keyword>
<keyword evidence="4" id="KW-0804">Transcription</keyword>
<evidence type="ECO:0000313" key="6">
    <source>
        <dbReference type="EMBL" id="AEH61979.1"/>
    </source>
</evidence>
<dbReference type="EMBL" id="CP002850">
    <property type="protein sequence ID" value="AEH61979.1"/>
    <property type="molecule type" value="Genomic_DNA"/>
</dbReference>
<dbReference type="GO" id="GO:0003677">
    <property type="term" value="F:DNA binding"/>
    <property type="evidence" value="ECO:0007669"/>
    <property type="project" value="UniProtKB-KW"/>
</dbReference>
<dbReference type="InterPro" id="IPR000847">
    <property type="entry name" value="LysR_HTH_N"/>
</dbReference>
<dbReference type="PROSITE" id="PS50931">
    <property type="entry name" value="HTH_LYSR"/>
    <property type="match status" value="1"/>
</dbReference>
<dbReference type="SUPFAM" id="SSF53850">
    <property type="entry name" value="Periplasmic binding protein-like II"/>
    <property type="match status" value="1"/>
</dbReference>
<dbReference type="InterPro" id="IPR036388">
    <property type="entry name" value="WH-like_DNA-bd_sf"/>
</dbReference>
<dbReference type="Pfam" id="PF00126">
    <property type="entry name" value="HTH_1"/>
    <property type="match status" value="1"/>
</dbReference>
<dbReference type="AlphaFoldDB" id="A0A0H3G4F1"/>
<dbReference type="GeneID" id="79903673"/>
<name>A0A0H3G4F1_ZYMMA</name>
<dbReference type="OrthoDB" id="8339333at2"/>
<proteinExistence type="inferred from homology"/>
<gene>
    <name evidence="6" type="ordered locus">Zmob_0126</name>
</gene>
<reference evidence="6 7" key="1">
    <citation type="journal article" date="2011" name="J. Bacteriol.">
        <title>Genome sequence of the ethanol-producing Zymomonas mobilis subsp. mobilis lectotype strain ATCC 10988.</title>
        <authorList>
            <person name="Pappas K.M."/>
            <person name="Kouvelis V.N."/>
            <person name="Saunders E."/>
            <person name="Brettin T.S."/>
            <person name="Bruce D."/>
            <person name="Detter C."/>
            <person name="Balakireva M."/>
            <person name="Han C.S."/>
            <person name="Savvakis G."/>
            <person name="Kyrpides N.C."/>
            <person name="Typas M.A."/>
        </authorList>
    </citation>
    <scope>NUCLEOTIDE SEQUENCE [LARGE SCALE GENOMIC DNA]</scope>
    <source>
        <strain evidence="7">ATCC 10988 / DSM 424 / CCUG 17860 / LMG 404 / NCIMB 8938 / NRRL B-806 / ZM1</strain>
    </source>
</reference>
<sequence>MIRKINISDITRFDFNLVITFLALWHERSVTKAAARLSLSQSAVSASLSRLRQAADDLLFIRTRQGMEPTQRAIDMVESLSEGATLIYNAFISENEFDPARCNRHFSIGMSDDFQLALGSEISKQIQAIAPDASVVYRQTNRYTAQQMLENNDIDLAIVTASLPRRGLWQQVIGEGGYACLCDAQSCGFSENPTLEAYLSLPHILVSYSGREGLVDEILSIMGRSRKIQTALTHFAALPPFLLGSKSIATIPSHAAISLAGYTGLTIFEAPLELTAYPIIATMRLSSQKDTALLWLFQIIKQAIRVQQNILPPPQS</sequence>
<dbReference type="KEGG" id="zmm:Zmob_0126"/>
<dbReference type="HOGENOM" id="CLU_039613_39_0_5"/>
<dbReference type="InterPro" id="IPR036390">
    <property type="entry name" value="WH_DNA-bd_sf"/>
</dbReference>
<dbReference type="InterPro" id="IPR005119">
    <property type="entry name" value="LysR_subst-bd"/>
</dbReference>
<feature type="domain" description="HTH lysR-type" evidence="5">
    <location>
        <begin position="13"/>
        <end position="70"/>
    </location>
</feature>
<dbReference type="Gene3D" id="1.10.10.10">
    <property type="entry name" value="Winged helix-like DNA-binding domain superfamily/Winged helix DNA-binding domain"/>
    <property type="match status" value="1"/>
</dbReference>
<dbReference type="SUPFAM" id="SSF46785">
    <property type="entry name" value="Winged helix' DNA-binding domain"/>
    <property type="match status" value="1"/>
</dbReference>
<dbReference type="Pfam" id="PF03466">
    <property type="entry name" value="LysR_substrate"/>
    <property type="match status" value="1"/>
</dbReference>
<dbReference type="PANTHER" id="PTHR30118:SF15">
    <property type="entry name" value="TRANSCRIPTIONAL REGULATORY PROTEIN"/>
    <property type="match status" value="1"/>
</dbReference>
<evidence type="ECO:0000256" key="4">
    <source>
        <dbReference type="ARBA" id="ARBA00023163"/>
    </source>
</evidence>
<evidence type="ECO:0000313" key="7">
    <source>
        <dbReference type="Proteomes" id="UP000001494"/>
    </source>
</evidence>
<dbReference type="Proteomes" id="UP000001494">
    <property type="component" value="Chromosome"/>
</dbReference>
<evidence type="ECO:0000256" key="3">
    <source>
        <dbReference type="ARBA" id="ARBA00023125"/>
    </source>
</evidence>
<dbReference type="PANTHER" id="PTHR30118">
    <property type="entry name" value="HTH-TYPE TRANSCRIPTIONAL REGULATOR LEUO-RELATED"/>
    <property type="match status" value="1"/>
</dbReference>
<dbReference type="PRINTS" id="PR00039">
    <property type="entry name" value="HTHLYSR"/>
</dbReference>
<evidence type="ECO:0000256" key="2">
    <source>
        <dbReference type="ARBA" id="ARBA00023015"/>
    </source>
</evidence>